<dbReference type="AlphaFoldDB" id="A0A1N7SDG6"/>
<protein>
    <submittedName>
        <fullName evidence="1">Uncharacterized protein</fullName>
    </submittedName>
</protein>
<evidence type="ECO:0000313" key="1">
    <source>
        <dbReference type="EMBL" id="SIT45447.1"/>
    </source>
</evidence>
<name>A0A1N7SDG6_9BURK</name>
<organism evidence="1 2">
    <name type="scientific">Paraburkholderia ribeironis</name>
    <dbReference type="NCBI Taxonomy" id="1247936"/>
    <lineage>
        <taxon>Bacteria</taxon>
        <taxon>Pseudomonadati</taxon>
        <taxon>Pseudomonadota</taxon>
        <taxon>Betaproteobacteria</taxon>
        <taxon>Burkholderiales</taxon>
        <taxon>Burkholderiaceae</taxon>
        <taxon>Paraburkholderia</taxon>
    </lineage>
</organism>
<dbReference type="EMBL" id="CYGX02000056">
    <property type="protein sequence ID" value="SIT45447.1"/>
    <property type="molecule type" value="Genomic_DNA"/>
</dbReference>
<proteinExistence type="predicted"/>
<accession>A0A1N7SDG6</accession>
<evidence type="ECO:0000313" key="2">
    <source>
        <dbReference type="Proteomes" id="UP000187012"/>
    </source>
</evidence>
<keyword evidence="2" id="KW-1185">Reference proteome</keyword>
<reference evidence="1 2" key="1">
    <citation type="submission" date="2016-12" db="EMBL/GenBank/DDBJ databases">
        <authorList>
            <person name="Song W.-J."/>
            <person name="Kurnit D.M."/>
        </authorList>
    </citation>
    <scope>NUCLEOTIDE SEQUENCE [LARGE SCALE GENOMIC DNA]</scope>
    <source>
        <strain evidence="1 2">STM7296</strain>
    </source>
</reference>
<sequence length="67" mass="7664">MICSSSSRHSSWQRSQVDSALSDCLAAYWDGHALVYAFLCEHGSETVDEEFGMDDYVWEEWQPTLEA</sequence>
<dbReference type="Proteomes" id="UP000187012">
    <property type="component" value="Unassembled WGS sequence"/>
</dbReference>
<gene>
    <name evidence="1" type="ORF">BN2475_560002</name>
</gene>